<dbReference type="PANTHER" id="PTHR45737">
    <property type="entry name" value="VON WILLEBRAND FACTOR A DOMAIN-CONTAINING PROTEIN 5A"/>
    <property type="match status" value="1"/>
</dbReference>
<dbReference type="SMART" id="SM00609">
    <property type="entry name" value="VIT"/>
    <property type="match status" value="1"/>
</dbReference>
<dbReference type="InterPro" id="IPR002035">
    <property type="entry name" value="VWF_A"/>
</dbReference>
<dbReference type="InterPro" id="IPR036465">
    <property type="entry name" value="vWFA_dom_sf"/>
</dbReference>
<organism evidence="4 5">
    <name type="scientific">Fusarium oligoseptatum</name>
    <dbReference type="NCBI Taxonomy" id="2604345"/>
    <lineage>
        <taxon>Eukaryota</taxon>
        <taxon>Fungi</taxon>
        <taxon>Dikarya</taxon>
        <taxon>Ascomycota</taxon>
        <taxon>Pezizomycotina</taxon>
        <taxon>Sordariomycetes</taxon>
        <taxon>Hypocreomycetidae</taxon>
        <taxon>Hypocreales</taxon>
        <taxon>Nectriaceae</taxon>
        <taxon>Fusarium</taxon>
        <taxon>Fusarium solani species complex</taxon>
    </lineage>
</organism>
<dbReference type="Pfam" id="PF08487">
    <property type="entry name" value="VIT"/>
    <property type="match status" value="1"/>
</dbReference>
<accession>A0A428S6W3</accession>
<evidence type="ECO:0000313" key="4">
    <source>
        <dbReference type="EMBL" id="RSL85433.1"/>
    </source>
</evidence>
<keyword evidence="5" id="KW-1185">Reference proteome</keyword>
<reference evidence="4 5" key="1">
    <citation type="submission" date="2017-06" db="EMBL/GenBank/DDBJ databases">
        <title>Comparative genomic analysis of Ambrosia Fusariam Clade fungi.</title>
        <authorList>
            <person name="Stajich J.E."/>
            <person name="Carrillo J."/>
            <person name="Kijimoto T."/>
            <person name="Eskalen A."/>
            <person name="O'Donnell K."/>
            <person name="Kasson M."/>
        </authorList>
    </citation>
    <scope>NUCLEOTIDE SEQUENCE [LARGE SCALE GENOMIC DNA]</scope>
    <source>
        <strain evidence="4 5">NRRL62579</strain>
    </source>
</reference>
<evidence type="ECO:0008006" key="6">
    <source>
        <dbReference type="Google" id="ProtNLM"/>
    </source>
</evidence>
<dbReference type="AlphaFoldDB" id="A0A428S6W3"/>
<dbReference type="SUPFAM" id="SSF53300">
    <property type="entry name" value="vWA-like"/>
    <property type="match status" value="1"/>
</dbReference>
<name>A0A428S6W3_9HYPO</name>
<proteinExistence type="predicted"/>
<feature type="region of interest" description="Disordered" evidence="1">
    <location>
        <begin position="122"/>
        <end position="141"/>
    </location>
</feature>
<feature type="compositionally biased region" description="Basic and acidic residues" evidence="1">
    <location>
        <begin position="132"/>
        <end position="141"/>
    </location>
</feature>
<dbReference type="PROSITE" id="PS50234">
    <property type="entry name" value="VWFA"/>
    <property type="match status" value="1"/>
</dbReference>
<gene>
    <name evidence="4" type="ORF">CEP52_016147</name>
</gene>
<dbReference type="PROSITE" id="PS51468">
    <property type="entry name" value="VIT"/>
    <property type="match status" value="1"/>
</dbReference>
<evidence type="ECO:0000259" key="2">
    <source>
        <dbReference type="PROSITE" id="PS50234"/>
    </source>
</evidence>
<dbReference type="SMART" id="SM00327">
    <property type="entry name" value="VWA"/>
    <property type="match status" value="1"/>
</dbReference>
<protein>
    <recommendedName>
        <fullName evidence="6">VWFA domain-containing protein</fullName>
    </recommendedName>
</protein>
<dbReference type="PANTHER" id="PTHR45737:SF6">
    <property type="entry name" value="VON WILLEBRAND FACTOR A DOMAIN-CONTAINING PROTEIN 5A"/>
    <property type="match status" value="1"/>
</dbReference>
<sequence>MSYPPFPGIRFDPFDYREPPPPELDGAWFVRSIHSDNNIPDPPSSSVYVGAGMHRHPYANGGPPLGPDAAWSVRSIHSDDNIPNPPSSSIYVGAGMHRHPYANDGPLLEPDAAWFVRPVKPNYDGPGTRTTPRRDLRGSFDDPRWQRSVAEKAPQLQSHRQSSASYFLPPLSTFLKAQVVHDTAKFTVIHLFSNQSTAGRGVYQFPLPLDATVTGFACHIGQNKTIRGKVKVRADARREFDDADREGRTVGLLERPTAEIFTTTLANIPANTQVRTELSFICLLKHRTLARCEVFTLRVPTFIAPRYGAAPTGVWEECRPCEDHSLSLYAEILTSEDLLEVTSNTHRIKYTRGAGPGQCQTWDEFMTHRDSNAASTKMATIELEDQTSLDRDLVIDLQTALHTGIEVPQACLETHPTLENHQAIMLTLPQDFMMTSDASDQDGEIIFVADNSGSMDDKMVNLKSAMRFFISGIPDNRRFNIYRFGSECAPMWSRSRRMNDATQREAMTYVEREFAANLGGTDLLPALRQIFNASRSDHSMDVIVLTDGQVWWAHQTIEFVTEKRRWSNGSVRFFSLGIGGAVSHELVEGIAKAGGGFAEVITLASNDGWEDRVVAILKAAITIHVDISSLRMELEWEGGGGDYVAESPKFRQSPADISTINPFQRCRIFLLFDSGEACPQLNNIILKARGPHGPDSTIHKLAAQALLGDLEHGEGMLHGNNTPHSVDSARDRVIQDEGAALGCKWSLVSKYTSLYAVEDDVAALNEGTELEIEIADELDEPLFLHRGAANQAASRLPAIEIPKNDSDDSETTTTSSIHRPRSPSPNPDSYMAMGANRNRRTSNGFVGQECPPLQLPDFFLSASHKPKSGCQLGFGSELEPCRP</sequence>
<evidence type="ECO:0000313" key="5">
    <source>
        <dbReference type="Proteomes" id="UP000287144"/>
    </source>
</evidence>
<dbReference type="Pfam" id="PF13768">
    <property type="entry name" value="VWA_3"/>
    <property type="match status" value="1"/>
</dbReference>
<dbReference type="Proteomes" id="UP000287144">
    <property type="component" value="Unassembled WGS sequence"/>
</dbReference>
<comment type="caution">
    <text evidence="4">The sequence shown here is derived from an EMBL/GenBank/DDBJ whole genome shotgun (WGS) entry which is preliminary data.</text>
</comment>
<feature type="region of interest" description="Disordered" evidence="1">
    <location>
        <begin position="796"/>
        <end position="835"/>
    </location>
</feature>
<dbReference type="EMBL" id="NKCK01000321">
    <property type="protein sequence ID" value="RSL85433.1"/>
    <property type="molecule type" value="Genomic_DNA"/>
</dbReference>
<evidence type="ECO:0000256" key="1">
    <source>
        <dbReference type="SAM" id="MobiDB-lite"/>
    </source>
</evidence>
<evidence type="ECO:0000259" key="3">
    <source>
        <dbReference type="PROSITE" id="PS51468"/>
    </source>
</evidence>
<feature type="domain" description="VIT" evidence="3">
    <location>
        <begin position="154"/>
        <end position="282"/>
    </location>
</feature>
<dbReference type="InterPro" id="IPR013694">
    <property type="entry name" value="VIT"/>
</dbReference>
<dbReference type="Gene3D" id="3.40.50.410">
    <property type="entry name" value="von Willebrand factor, type A domain"/>
    <property type="match status" value="1"/>
</dbReference>
<dbReference type="STRING" id="1325735.A0A428S6W3"/>
<feature type="domain" description="VWFA" evidence="2">
    <location>
        <begin position="444"/>
        <end position="617"/>
    </location>
</feature>